<comment type="similarity">
    <text evidence="1">Belongs to the sigma-70 factor family. ECF subfamily.</text>
</comment>
<dbReference type="AlphaFoldDB" id="A0A3M8D2M9"/>
<protein>
    <submittedName>
        <fullName evidence="7">Sigma-70 family RNA polymerase sigma factor</fullName>
    </submittedName>
</protein>
<accession>A0A3M8D2M9</accession>
<dbReference type="InterPro" id="IPR007627">
    <property type="entry name" value="RNA_pol_sigma70_r2"/>
</dbReference>
<dbReference type="GO" id="GO:0016987">
    <property type="term" value="F:sigma factor activity"/>
    <property type="evidence" value="ECO:0007669"/>
    <property type="project" value="UniProtKB-KW"/>
</dbReference>
<dbReference type="InterPro" id="IPR039425">
    <property type="entry name" value="RNA_pol_sigma-70-like"/>
</dbReference>
<dbReference type="PANTHER" id="PTHR43133:SF51">
    <property type="entry name" value="RNA POLYMERASE SIGMA FACTOR"/>
    <property type="match status" value="1"/>
</dbReference>
<keyword evidence="4" id="KW-0804">Transcription</keyword>
<keyword evidence="8" id="KW-1185">Reference proteome</keyword>
<feature type="domain" description="RNA polymerase sigma factor 70 region 4 type 2" evidence="6">
    <location>
        <begin position="116"/>
        <end position="168"/>
    </location>
</feature>
<dbReference type="EMBL" id="RHHQ01000020">
    <property type="protein sequence ID" value="RNB82330.1"/>
    <property type="molecule type" value="Genomic_DNA"/>
</dbReference>
<evidence type="ECO:0000256" key="3">
    <source>
        <dbReference type="ARBA" id="ARBA00023082"/>
    </source>
</evidence>
<evidence type="ECO:0000256" key="2">
    <source>
        <dbReference type="ARBA" id="ARBA00023015"/>
    </source>
</evidence>
<dbReference type="NCBIfam" id="TIGR02937">
    <property type="entry name" value="sigma70-ECF"/>
    <property type="match status" value="1"/>
</dbReference>
<dbReference type="SUPFAM" id="SSF88946">
    <property type="entry name" value="Sigma2 domain of RNA polymerase sigma factors"/>
    <property type="match status" value="1"/>
</dbReference>
<dbReference type="PANTHER" id="PTHR43133">
    <property type="entry name" value="RNA POLYMERASE ECF-TYPE SIGMA FACTO"/>
    <property type="match status" value="1"/>
</dbReference>
<gene>
    <name evidence="7" type="ORF">EDM56_23680</name>
</gene>
<dbReference type="GO" id="GO:0006352">
    <property type="term" value="P:DNA-templated transcription initiation"/>
    <property type="evidence" value="ECO:0007669"/>
    <property type="project" value="InterPro"/>
</dbReference>
<dbReference type="Gene3D" id="1.10.1740.10">
    <property type="match status" value="1"/>
</dbReference>
<proteinExistence type="inferred from homology"/>
<evidence type="ECO:0000313" key="8">
    <source>
        <dbReference type="Proteomes" id="UP000271031"/>
    </source>
</evidence>
<sequence>MVEAELIKRAQAGDQTALVDLLRQIENSVYRSAYYILGNEHDALDAAQEALIRIYRKIHTFQEKAKFSTWVQRIVSNVCIDEYRAKKEAISIEEHELVIPDTQTVEEAVLLQDMSEDIQRAIGQLPDQYRIVVVLRYLQDFAYQEIAEALDLPLNTVKSYLFRARQQLQEKLLEYQGGVSKR</sequence>
<dbReference type="OrthoDB" id="9785675at2"/>
<dbReference type="CDD" id="cd06171">
    <property type="entry name" value="Sigma70_r4"/>
    <property type="match status" value="1"/>
</dbReference>
<dbReference type="InterPro" id="IPR013325">
    <property type="entry name" value="RNA_pol_sigma_r2"/>
</dbReference>
<organism evidence="7 8">
    <name type="scientific">Brevibacillus fluminis</name>
    <dbReference type="NCBI Taxonomy" id="511487"/>
    <lineage>
        <taxon>Bacteria</taxon>
        <taxon>Bacillati</taxon>
        <taxon>Bacillota</taxon>
        <taxon>Bacilli</taxon>
        <taxon>Bacillales</taxon>
        <taxon>Paenibacillaceae</taxon>
        <taxon>Brevibacillus</taxon>
    </lineage>
</organism>
<name>A0A3M8D2M9_9BACL</name>
<keyword evidence="2" id="KW-0805">Transcription regulation</keyword>
<dbReference type="InterPro" id="IPR014284">
    <property type="entry name" value="RNA_pol_sigma-70_dom"/>
</dbReference>
<dbReference type="Gene3D" id="1.10.10.10">
    <property type="entry name" value="Winged helix-like DNA-binding domain superfamily/Winged helix DNA-binding domain"/>
    <property type="match status" value="1"/>
</dbReference>
<reference evidence="7 8" key="1">
    <citation type="submission" date="2018-10" db="EMBL/GenBank/DDBJ databases">
        <title>Phylogenomics of Brevibacillus.</title>
        <authorList>
            <person name="Dunlap C."/>
        </authorList>
    </citation>
    <scope>NUCLEOTIDE SEQUENCE [LARGE SCALE GENOMIC DNA]</scope>
    <source>
        <strain evidence="7 8">JCM 15716</strain>
    </source>
</reference>
<dbReference type="Pfam" id="PF08281">
    <property type="entry name" value="Sigma70_r4_2"/>
    <property type="match status" value="1"/>
</dbReference>
<dbReference type="InterPro" id="IPR013249">
    <property type="entry name" value="RNA_pol_sigma70_r4_t2"/>
</dbReference>
<evidence type="ECO:0000256" key="1">
    <source>
        <dbReference type="ARBA" id="ARBA00010641"/>
    </source>
</evidence>
<dbReference type="Pfam" id="PF04542">
    <property type="entry name" value="Sigma70_r2"/>
    <property type="match status" value="1"/>
</dbReference>
<dbReference type="SUPFAM" id="SSF88659">
    <property type="entry name" value="Sigma3 and sigma4 domains of RNA polymerase sigma factors"/>
    <property type="match status" value="1"/>
</dbReference>
<feature type="domain" description="RNA polymerase sigma-70 region 2" evidence="5">
    <location>
        <begin position="22"/>
        <end position="87"/>
    </location>
</feature>
<keyword evidence="3" id="KW-0731">Sigma factor</keyword>
<evidence type="ECO:0000259" key="6">
    <source>
        <dbReference type="Pfam" id="PF08281"/>
    </source>
</evidence>
<dbReference type="Proteomes" id="UP000271031">
    <property type="component" value="Unassembled WGS sequence"/>
</dbReference>
<dbReference type="GO" id="GO:0003677">
    <property type="term" value="F:DNA binding"/>
    <property type="evidence" value="ECO:0007669"/>
    <property type="project" value="InterPro"/>
</dbReference>
<evidence type="ECO:0000259" key="5">
    <source>
        <dbReference type="Pfam" id="PF04542"/>
    </source>
</evidence>
<evidence type="ECO:0000256" key="4">
    <source>
        <dbReference type="ARBA" id="ARBA00023163"/>
    </source>
</evidence>
<dbReference type="InterPro" id="IPR013324">
    <property type="entry name" value="RNA_pol_sigma_r3/r4-like"/>
</dbReference>
<dbReference type="RefSeq" id="WP_122920408.1">
    <property type="nucleotide sequence ID" value="NZ_RHHQ01000020.1"/>
</dbReference>
<evidence type="ECO:0000313" key="7">
    <source>
        <dbReference type="EMBL" id="RNB82330.1"/>
    </source>
</evidence>
<comment type="caution">
    <text evidence="7">The sequence shown here is derived from an EMBL/GenBank/DDBJ whole genome shotgun (WGS) entry which is preliminary data.</text>
</comment>
<dbReference type="InterPro" id="IPR036388">
    <property type="entry name" value="WH-like_DNA-bd_sf"/>
</dbReference>